<dbReference type="PANTHER" id="PTHR39209">
    <property type="match status" value="1"/>
</dbReference>
<dbReference type="Proteomes" id="UP001152604">
    <property type="component" value="Unassembled WGS sequence"/>
</dbReference>
<dbReference type="PANTHER" id="PTHR39209:SF2">
    <property type="entry name" value="CYTOPLASMIC PROTEIN"/>
    <property type="match status" value="1"/>
</dbReference>
<dbReference type="InterPro" id="IPR020825">
    <property type="entry name" value="Phe-tRNA_synthase-like_B3/B4"/>
</dbReference>
<proteinExistence type="predicted"/>
<protein>
    <recommendedName>
        <fullName evidence="1">B3/B4 tRNA-binding domain-containing protein</fullName>
    </recommendedName>
</protein>
<feature type="domain" description="B3/B4 tRNA-binding" evidence="1">
    <location>
        <begin position="36"/>
        <end position="187"/>
    </location>
</feature>
<dbReference type="EMBL" id="CAKXZS010000001">
    <property type="protein sequence ID" value="CAH2394184.1"/>
    <property type="molecule type" value="Genomic_DNA"/>
</dbReference>
<sequence>MPLQLQKDISILDCLLKPAIACWRVARLGQKLIWRVGPTPTSSLARSLTAAPCSAQALRKQVLKDGTLPTINPVVDLYNAVSLKYAIPVGGENHDAYVGRPFLTIADGTETFDTLMNGEAVDDPPLLGEVIWRDDIGVTCRRWNWRQGTRTRLEAATARIWFILEALETMPDEALAEATDALVEGLNALMPGYRIVSQAIAITK</sequence>
<organism evidence="2 3">
    <name type="scientific">Mesorhizobium ventifaucium</name>
    <dbReference type="NCBI Taxonomy" id="666020"/>
    <lineage>
        <taxon>Bacteria</taxon>
        <taxon>Pseudomonadati</taxon>
        <taxon>Pseudomonadota</taxon>
        <taxon>Alphaproteobacteria</taxon>
        <taxon>Hyphomicrobiales</taxon>
        <taxon>Phyllobacteriaceae</taxon>
        <taxon>Mesorhizobium</taxon>
    </lineage>
</organism>
<dbReference type="Gene3D" id="3.50.40.10">
    <property type="entry name" value="Phenylalanyl-trna Synthetase, Chain B, domain 3"/>
    <property type="match status" value="1"/>
</dbReference>
<gene>
    <name evidence="2" type="ORF">MES4922_10097</name>
</gene>
<keyword evidence="3" id="KW-1185">Reference proteome</keyword>
<comment type="caution">
    <text evidence="2">The sequence shown here is derived from an EMBL/GenBank/DDBJ whole genome shotgun (WGS) entry which is preliminary data.</text>
</comment>
<evidence type="ECO:0000313" key="3">
    <source>
        <dbReference type="Proteomes" id="UP001152604"/>
    </source>
</evidence>
<evidence type="ECO:0000259" key="1">
    <source>
        <dbReference type="SMART" id="SM00873"/>
    </source>
</evidence>
<name>A0ABM9DCE1_9HYPH</name>
<dbReference type="InterPro" id="IPR005146">
    <property type="entry name" value="B3/B4_tRNA-bd"/>
</dbReference>
<evidence type="ECO:0000313" key="2">
    <source>
        <dbReference type="EMBL" id="CAH2394184.1"/>
    </source>
</evidence>
<reference evidence="2" key="1">
    <citation type="submission" date="2022-03" db="EMBL/GenBank/DDBJ databases">
        <authorList>
            <person name="Brunel B."/>
        </authorList>
    </citation>
    <scope>NUCLEOTIDE SEQUENCE</scope>
    <source>
        <strain evidence="2">STM4922sample</strain>
    </source>
</reference>
<dbReference type="SUPFAM" id="SSF56037">
    <property type="entry name" value="PheT/TilS domain"/>
    <property type="match status" value="1"/>
</dbReference>
<dbReference type="SMART" id="SM00873">
    <property type="entry name" value="B3_4"/>
    <property type="match status" value="1"/>
</dbReference>
<dbReference type="Pfam" id="PF03483">
    <property type="entry name" value="B3_4"/>
    <property type="match status" value="1"/>
</dbReference>
<accession>A0ABM9DCE1</accession>